<dbReference type="RefSeq" id="WP_145258514.1">
    <property type="nucleotide sequence ID" value="NZ_CP036279.1"/>
</dbReference>
<reference evidence="1 2" key="1">
    <citation type="submission" date="2019-02" db="EMBL/GenBank/DDBJ databases">
        <title>Deep-cultivation of Planctomycetes and their phenomic and genomic characterization uncovers novel biology.</title>
        <authorList>
            <person name="Wiegand S."/>
            <person name="Jogler M."/>
            <person name="Boedeker C."/>
            <person name="Pinto D."/>
            <person name="Vollmers J."/>
            <person name="Rivas-Marin E."/>
            <person name="Kohn T."/>
            <person name="Peeters S.H."/>
            <person name="Heuer A."/>
            <person name="Rast P."/>
            <person name="Oberbeckmann S."/>
            <person name="Bunk B."/>
            <person name="Jeske O."/>
            <person name="Meyerdierks A."/>
            <person name="Storesund J.E."/>
            <person name="Kallscheuer N."/>
            <person name="Luecker S."/>
            <person name="Lage O.M."/>
            <person name="Pohl T."/>
            <person name="Merkel B.J."/>
            <person name="Hornburger P."/>
            <person name="Mueller R.-W."/>
            <person name="Bruemmer F."/>
            <person name="Labrenz M."/>
            <person name="Spormann A.M."/>
            <person name="Op den Camp H."/>
            <person name="Overmann J."/>
            <person name="Amann R."/>
            <person name="Jetten M.S.M."/>
            <person name="Mascher T."/>
            <person name="Medema M.H."/>
            <person name="Devos D.P."/>
            <person name="Kaster A.-K."/>
            <person name="Ovreas L."/>
            <person name="Rohde M."/>
            <person name="Galperin M.Y."/>
            <person name="Jogler C."/>
        </authorList>
    </citation>
    <scope>NUCLEOTIDE SEQUENCE [LARGE SCALE GENOMIC DNA]</scope>
    <source>
        <strain evidence="1 2">Pan216</strain>
    </source>
</reference>
<dbReference type="Proteomes" id="UP000317093">
    <property type="component" value="Chromosome"/>
</dbReference>
<evidence type="ECO:0000313" key="1">
    <source>
        <dbReference type="EMBL" id="QDU61997.1"/>
    </source>
</evidence>
<proteinExistence type="predicted"/>
<evidence type="ECO:0000313" key="2">
    <source>
        <dbReference type="Proteomes" id="UP000317093"/>
    </source>
</evidence>
<dbReference type="EMBL" id="CP036279">
    <property type="protein sequence ID" value="QDU61997.1"/>
    <property type="molecule type" value="Genomic_DNA"/>
</dbReference>
<name>A0A518B4U8_9BACT</name>
<organism evidence="1 2">
    <name type="scientific">Kolteria novifilia</name>
    <dbReference type="NCBI Taxonomy" id="2527975"/>
    <lineage>
        <taxon>Bacteria</taxon>
        <taxon>Pseudomonadati</taxon>
        <taxon>Planctomycetota</taxon>
        <taxon>Planctomycetia</taxon>
        <taxon>Kolteriales</taxon>
        <taxon>Kolteriaceae</taxon>
        <taxon>Kolteria</taxon>
    </lineage>
</organism>
<sequence length="75" mass="8136">MSEETSWGPCVSCKWWQVEPDASVAYQTVGQCIDESLQPYTLRISGNGGCNRYIEGEPARAAGASEMPPVAEPSR</sequence>
<protein>
    <submittedName>
        <fullName evidence="1">Uncharacterized protein</fullName>
    </submittedName>
</protein>
<dbReference type="KEGG" id="knv:Pan216_28630"/>
<dbReference type="OrthoDB" id="215601at2"/>
<accession>A0A518B4U8</accession>
<dbReference type="AlphaFoldDB" id="A0A518B4U8"/>
<keyword evidence="2" id="KW-1185">Reference proteome</keyword>
<gene>
    <name evidence="1" type="ORF">Pan216_28630</name>
</gene>